<dbReference type="SMART" id="SM00220">
    <property type="entry name" value="S_TKc"/>
    <property type="match status" value="1"/>
</dbReference>
<keyword evidence="3" id="KW-1185">Reference proteome</keyword>
<dbReference type="PIRSF" id="PIRSF000654">
    <property type="entry name" value="Integrin-linked_kinase"/>
    <property type="match status" value="1"/>
</dbReference>
<keyword evidence="2" id="KW-0418">Kinase</keyword>
<gene>
    <name evidence="2" type="ORF">SKC37_00330</name>
</gene>
<evidence type="ECO:0000259" key="1">
    <source>
        <dbReference type="PROSITE" id="PS50011"/>
    </source>
</evidence>
<dbReference type="Gene3D" id="1.10.510.10">
    <property type="entry name" value="Transferase(Phosphotransferase) domain 1"/>
    <property type="match status" value="1"/>
</dbReference>
<keyword evidence="2" id="KW-0808">Transferase</keyword>
<dbReference type="InterPro" id="IPR011009">
    <property type="entry name" value="Kinase-like_dom_sf"/>
</dbReference>
<dbReference type="Proteomes" id="UP001598019">
    <property type="component" value="Unassembled WGS sequence"/>
</dbReference>
<dbReference type="PROSITE" id="PS00108">
    <property type="entry name" value="PROTEIN_KINASE_ST"/>
    <property type="match status" value="1"/>
</dbReference>
<dbReference type="InterPro" id="IPR053235">
    <property type="entry name" value="Ser_Thr_kinase"/>
</dbReference>
<dbReference type="PROSITE" id="PS50011">
    <property type="entry name" value="PROTEIN_KINASE_DOM"/>
    <property type="match status" value="1"/>
</dbReference>
<dbReference type="EC" id="2.7.11.1" evidence="2"/>
<dbReference type="SUPFAM" id="SSF56112">
    <property type="entry name" value="Protein kinase-like (PK-like)"/>
    <property type="match status" value="1"/>
</dbReference>
<dbReference type="InterPro" id="IPR000719">
    <property type="entry name" value="Prot_kinase_dom"/>
</dbReference>
<protein>
    <submittedName>
        <fullName evidence="2">Serine/threonine-protein kinase</fullName>
        <ecNumber evidence="2">2.7.11.1</ecNumber>
    </submittedName>
</protein>
<dbReference type="RefSeq" id="WP_377979553.1">
    <property type="nucleotide sequence ID" value="NZ_JBBKXX010000001.1"/>
</dbReference>
<feature type="domain" description="Protein kinase" evidence="1">
    <location>
        <begin position="6"/>
        <end position="264"/>
    </location>
</feature>
<dbReference type="EMBL" id="JBBKXX010000001">
    <property type="protein sequence ID" value="MFD3407086.1"/>
    <property type="molecule type" value="Genomic_DNA"/>
</dbReference>
<name>A0ABW6DEI4_9BACT</name>
<dbReference type="GO" id="GO:0004674">
    <property type="term" value="F:protein serine/threonine kinase activity"/>
    <property type="evidence" value="ECO:0007669"/>
    <property type="project" value="UniProtKB-EC"/>
</dbReference>
<evidence type="ECO:0000313" key="2">
    <source>
        <dbReference type="EMBL" id="MFD3407086.1"/>
    </source>
</evidence>
<dbReference type="CDD" id="cd14014">
    <property type="entry name" value="STKc_PknB_like"/>
    <property type="match status" value="1"/>
</dbReference>
<accession>A0ABW6DEI4</accession>
<dbReference type="InterPro" id="IPR008271">
    <property type="entry name" value="Ser/Thr_kinase_AS"/>
</dbReference>
<organism evidence="2 3">
    <name type="scientific">Aquirufa esocilacus</name>
    <dbReference type="NCBI Taxonomy" id="3096513"/>
    <lineage>
        <taxon>Bacteria</taxon>
        <taxon>Pseudomonadati</taxon>
        <taxon>Bacteroidota</taxon>
        <taxon>Cytophagia</taxon>
        <taxon>Cytophagales</taxon>
        <taxon>Flectobacillaceae</taxon>
        <taxon>Aquirufa</taxon>
    </lineage>
</organism>
<proteinExistence type="predicted"/>
<evidence type="ECO:0000313" key="3">
    <source>
        <dbReference type="Proteomes" id="UP001598019"/>
    </source>
</evidence>
<dbReference type="Pfam" id="PF00069">
    <property type="entry name" value="Pkinase"/>
    <property type="match status" value="1"/>
</dbReference>
<comment type="caution">
    <text evidence="2">The sequence shown here is derived from an EMBL/GenBank/DDBJ whole genome shotgun (WGS) entry which is preliminary data.</text>
</comment>
<reference evidence="2 3" key="1">
    <citation type="submission" date="2024-03" db="EMBL/GenBank/DDBJ databases">
        <title>Aquirufa genome sequencing.</title>
        <authorList>
            <person name="Pitt A."/>
            <person name="Hahn M.W."/>
        </authorList>
    </citation>
    <scope>NUCLEOTIDE SEQUENCE [LARGE SCALE GENOMIC DNA]</scope>
    <source>
        <strain evidence="2 3">HETE-83D</strain>
    </source>
</reference>
<sequence length="264" mass="29656">MRLGQYDTIQTLSEGASGIVYLAVDTHSGYPVAIKVLRQSFHGNSVAVEKFKEEANKYLYLNHHNIVKLKDYNLNPPYLVMEYIEGLTLDEYVKNHYPMGIPEKLAIQIMIQIVDAISYSHSQTKPVLHLDLKPANIMINKNGLVKVIDFGISRESGQVNHAMFVGSPYYMSPEQVNNANVTQLSDIYSLGLTFYFLLKAKVPYDPSLGIEEVFSKKLKGDLIGINSKNFSVNIANIISKATITNTAYRFPNCLEFKKALVSLL</sequence>
<dbReference type="PANTHER" id="PTHR24361">
    <property type="entry name" value="MITOGEN-ACTIVATED KINASE KINASE KINASE"/>
    <property type="match status" value="1"/>
</dbReference>